<dbReference type="PROSITE" id="PS50894">
    <property type="entry name" value="HPT"/>
    <property type="match status" value="1"/>
</dbReference>
<dbReference type="EMBL" id="JACJQY010000019">
    <property type="protein sequence ID" value="MBD2317787.1"/>
    <property type="molecule type" value="Genomic_DNA"/>
</dbReference>
<evidence type="ECO:0000313" key="3">
    <source>
        <dbReference type="EMBL" id="MBD2317787.1"/>
    </source>
</evidence>
<gene>
    <name evidence="3" type="ORF">H6G05_13145</name>
</gene>
<keyword evidence="1" id="KW-0597">Phosphoprotein</keyword>
<dbReference type="Gene3D" id="1.20.120.160">
    <property type="entry name" value="HPT domain"/>
    <property type="match status" value="1"/>
</dbReference>
<feature type="modified residue" description="Phosphohistidine" evidence="1">
    <location>
        <position position="60"/>
    </location>
</feature>
<dbReference type="Pfam" id="PF01627">
    <property type="entry name" value="Hpt"/>
    <property type="match status" value="1"/>
</dbReference>
<reference evidence="3 4" key="1">
    <citation type="journal article" date="2020" name="ISME J.">
        <title>Comparative genomics reveals insights into cyanobacterial evolution and habitat adaptation.</title>
        <authorList>
            <person name="Chen M.Y."/>
            <person name="Teng W.K."/>
            <person name="Zhao L."/>
            <person name="Hu C.X."/>
            <person name="Zhou Y.K."/>
            <person name="Han B.P."/>
            <person name="Song L.R."/>
            <person name="Shu W.S."/>
        </authorList>
    </citation>
    <scope>NUCLEOTIDE SEQUENCE [LARGE SCALE GENOMIC DNA]</scope>
    <source>
        <strain evidence="3 4">FACHB-1050</strain>
    </source>
</reference>
<dbReference type="CDD" id="cd00088">
    <property type="entry name" value="HPT"/>
    <property type="match status" value="1"/>
</dbReference>
<organism evidence="3 4">
    <name type="scientific">Phormidium tenue FACHB-1050</name>
    <dbReference type="NCBI Taxonomy" id="2692857"/>
    <lineage>
        <taxon>Bacteria</taxon>
        <taxon>Bacillati</taxon>
        <taxon>Cyanobacteriota</taxon>
        <taxon>Cyanophyceae</taxon>
        <taxon>Oscillatoriophycideae</taxon>
        <taxon>Oscillatoriales</taxon>
        <taxon>Oscillatoriaceae</taxon>
        <taxon>Phormidium</taxon>
    </lineage>
</organism>
<keyword evidence="4" id="KW-1185">Reference proteome</keyword>
<dbReference type="InterPro" id="IPR008207">
    <property type="entry name" value="Sig_transdc_His_kin_Hpt_dom"/>
</dbReference>
<accession>A0ABR8CAK1</accession>
<dbReference type="Proteomes" id="UP000618445">
    <property type="component" value="Unassembled WGS sequence"/>
</dbReference>
<evidence type="ECO:0000256" key="1">
    <source>
        <dbReference type="PROSITE-ProRule" id="PRU00110"/>
    </source>
</evidence>
<protein>
    <submittedName>
        <fullName evidence="3">Hpt domain-containing protein</fullName>
    </submittedName>
</protein>
<dbReference type="SMART" id="SM00073">
    <property type="entry name" value="HPT"/>
    <property type="match status" value="1"/>
</dbReference>
<comment type="caution">
    <text evidence="3">The sequence shown here is derived from an EMBL/GenBank/DDBJ whole genome shotgun (WGS) entry which is preliminary data.</text>
</comment>
<dbReference type="SUPFAM" id="SSF47226">
    <property type="entry name" value="Histidine-containing phosphotransfer domain, HPT domain"/>
    <property type="match status" value="1"/>
</dbReference>
<sequence>MNQQPDSPVNLEQLNQISEGDIEFEIEVLQVYVEDISQRIETIRDAIIGNDWSIVMGEAHHLKGSSANVGALQIQTLAGQLEKLDESQDQQKALEIINDMLRKIQAVELFIHEKSATLLSAPKKIES</sequence>
<evidence type="ECO:0000313" key="4">
    <source>
        <dbReference type="Proteomes" id="UP000618445"/>
    </source>
</evidence>
<name>A0ABR8CAK1_9CYAN</name>
<dbReference type="InterPro" id="IPR036641">
    <property type="entry name" value="HPT_dom_sf"/>
</dbReference>
<feature type="domain" description="HPt" evidence="2">
    <location>
        <begin position="21"/>
        <end position="118"/>
    </location>
</feature>
<proteinExistence type="predicted"/>
<evidence type="ECO:0000259" key="2">
    <source>
        <dbReference type="PROSITE" id="PS50894"/>
    </source>
</evidence>
<dbReference type="RefSeq" id="WP_190578603.1">
    <property type="nucleotide sequence ID" value="NZ_CAWPQU010000011.1"/>
</dbReference>